<dbReference type="OrthoDB" id="2166958at2"/>
<feature type="signal peptide" evidence="1">
    <location>
        <begin position="1"/>
        <end position="24"/>
    </location>
</feature>
<evidence type="ECO:0008006" key="4">
    <source>
        <dbReference type="Google" id="ProtNLM"/>
    </source>
</evidence>
<evidence type="ECO:0000256" key="1">
    <source>
        <dbReference type="SAM" id="SignalP"/>
    </source>
</evidence>
<protein>
    <recommendedName>
        <fullName evidence="4">FAD/FMN-containing dehydrogenase</fullName>
    </recommendedName>
</protein>
<reference evidence="2 3" key="1">
    <citation type="submission" date="2017-04" db="EMBL/GenBank/DDBJ databases">
        <title>The whole genome sequencing and assembly of Halobacillus mangrovi strain.</title>
        <authorList>
            <person name="Lee S.-J."/>
            <person name="Park M.-K."/>
            <person name="Kim J.-Y."/>
            <person name="Lee Y.-J."/>
            <person name="Yi H."/>
            <person name="Bahn Y.-S."/>
            <person name="Kim J.F."/>
            <person name="Lee D.-W."/>
        </authorList>
    </citation>
    <scope>NUCLEOTIDE SEQUENCE [LARGE SCALE GENOMIC DNA]</scope>
    <source>
        <strain evidence="2 3">KTB 131</strain>
    </source>
</reference>
<dbReference type="RefSeq" id="WP_085031120.1">
    <property type="nucleotide sequence ID" value="NZ_CP020772.1"/>
</dbReference>
<dbReference type="SUPFAM" id="SSF47473">
    <property type="entry name" value="EF-hand"/>
    <property type="match status" value="1"/>
</dbReference>
<keyword evidence="1" id="KW-0732">Signal</keyword>
<keyword evidence="3" id="KW-1185">Reference proteome</keyword>
<dbReference type="EMBL" id="CP020772">
    <property type="protein sequence ID" value="ARI78661.1"/>
    <property type="molecule type" value="Genomic_DNA"/>
</dbReference>
<proteinExistence type="predicted"/>
<evidence type="ECO:0000313" key="3">
    <source>
        <dbReference type="Proteomes" id="UP000192527"/>
    </source>
</evidence>
<gene>
    <name evidence="2" type="ORF">HM131_18250</name>
</gene>
<dbReference type="KEGG" id="hmn:HM131_18250"/>
<feature type="chain" id="PRO_5013275329" description="FAD/FMN-containing dehydrogenase" evidence="1">
    <location>
        <begin position="25"/>
        <end position="101"/>
    </location>
</feature>
<dbReference type="AlphaFoldDB" id="A0A1W5ZZJ3"/>
<evidence type="ECO:0000313" key="2">
    <source>
        <dbReference type="EMBL" id="ARI78661.1"/>
    </source>
</evidence>
<dbReference type="InterPro" id="IPR011992">
    <property type="entry name" value="EF-hand-dom_pair"/>
</dbReference>
<organism evidence="2 3">
    <name type="scientific">Halobacillus mangrovi</name>
    <dbReference type="NCBI Taxonomy" id="402384"/>
    <lineage>
        <taxon>Bacteria</taxon>
        <taxon>Bacillati</taxon>
        <taxon>Bacillota</taxon>
        <taxon>Bacilli</taxon>
        <taxon>Bacillales</taxon>
        <taxon>Bacillaceae</taxon>
        <taxon>Halobacillus</taxon>
    </lineage>
</organism>
<name>A0A1W5ZZJ3_9BACI</name>
<dbReference type="Proteomes" id="UP000192527">
    <property type="component" value="Chromosome"/>
</dbReference>
<accession>A0A1W5ZZJ3</accession>
<sequence>MKKLFIGALALGIVATGGVTSVYAHSNQGGMASVDMNMIEMNDMHQMMQGQNGFINFGQMKKVMEDMHPDLTKQEIKEMYAAMHGTNGAEPSANFENCMHE</sequence>